<dbReference type="OrthoDB" id="9815829at2"/>
<dbReference type="InterPro" id="IPR029044">
    <property type="entry name" value="Nucleotide-diphossugar_trans"/>
</dbReference>
<keyword evidence="3" id="KW-1185">Reference proteome</keyword>
<name>A0A9X5GSE6_9FIRM</name>
<dbReference type="AlphaFoldDB" id="A0A9X5GSE6"/>
<dbReference type="RefSeq" id="WP_160561078.1">
    <property type="nucleotide sequence ID" value="NZ_QZDT01000028.1"/>
</dbReference>
<reference evidence="2" key="1">
    <citation type="submission" date="2018-09" db="EMBL/GenBank/DDBJ databases">
        <title>Murine metabolic-syndrome-specific gut microbial biobank.</title>
        <authorList>
            <person name="Liu C."/>
        </authorList>
    </citation>
    <scope>NUCLEOTIDE SEQUENCE</scope>
    <source>
        <strain evidence="2">D42-62</strain>
    </source>
</reference>
<dbReference type="Proteomes" id="UP001154420">
    <property type="component" value="Unassembled WGS sequence"/>
</dbReference>
<protein>
    <submittedName>
        <fullName evidence="2">Glycosyltransferase</fullName>
    </submittedName>
</protein>
<gene>
    <name evidence="2" type="ORF">D5281_15965</name>
</gene>
<feature type="domain" description="Glycosyltransferase 2-like" evidence="1">
    <location>
        <begin position="5"/>
        <end position="163"/>
    </location>
</feature>
<proteinExistence type="predicted"/>
<dbReference type="PANTHER" id="PTHR22916">
    <property type="entry name" value="GLYCOSYLTRANSFERASE"/>
    <property type="match status" value="1"/>
</dbReference>
<dbReference type="EMBL" id="QZDT01000028">
    <property type="protein sequence ID" value="NBJ94043.1"/>
    <property type="molecule type" value="Genomic_DNA"/>
</dbReference>
<comment type="caution">
    <text evidence="2">The sequence shown here is derived from an EMBL/GenBank/DDBJ whole genome shotgun (WGS) entry which is preliminary data.</text>
</comment>
<dbReference type="Gene3D" id="3.90.550.10">
    <property type="entry name" value="Spore Coat Polysaccharide Biosynthesis Protein SpsA, Chain A"/>
    <property type="match status" value="1"/>
</dbReference>
<evidence type="ECO:0000259" key="1">
    <source>
        <dbReference type="Pfam" id="PF00535"/>
    </source>
</evidence>
<evidence type="ECO:0000313" key="2">
    <source>
        <dbReference type="EMBL" id="NBJ94043.1"/>
    </source>
</evidence>
<dbReference type="GO" id="GO:0016758">
    <property type="term" value="F:hexosyltransferase activity"/>
    <property type="evidence" value="ECO:0007669"/>
    <property type="project" value="UniProtKB-ARBA"/>
</dbReference>
<sequence>MNKISVLMCVYDTPVNYLQEAIDSILNQNFSEWEMIIVDDGSNQQTVEVLKKYAKKNNQIKIIRNKQNLGLTKSLNIGLKKCSGRYIARMDSDDISLVDRLNRQYKYMEEHQEVDVLGVNVENFGDKSIYQPKFRNYMNDTNVFRVKMLFNNVGPRHPSVMIRKSFLDENNILYQEKMVKAQDYALWVDCIEAGAIFACLNEKLLLYRIHKEQITTSAHGEQSQYLKKIIQGNLMKIFGIEQEGAEVLSTLYSDKFEFTVEKYIFWIDYLSKTNRIYSPTIFDNELKERWIHKVIKCAKYSKDYRGLKYIFTLRCVFSKSLFSWIRYSFL</sequence>
<organism evidence="2 3">
    <name type="scientific">Parablautia muri</name>
    <dbReference type="NCBI Taxonomy" id="2320879"/>
    <lineage>
        <taxon>Bacteria</taxon>
        <taxon>Bacillati</taxon>
        <taxon>Bacillota</taxon>
        <taxon>Clostridia</taxon>
        <taxon>Lachnospirales</taxon>
        <taxon>Lachnospiraceae</taxon>
        <taxon>Parablautia</taxon>
    </lineage>
</organism>
<dbReference type="PANTHER" id="PTHR22916:SF3">
    <property type="entry name" value="UDP-GLCNAC:BETAGAL BETA-1,3-N-ACETYLGLUCOSAMINYLTRANSFERASE-LIKE PROTEIN 1"/>
    <property type="match status" value="1"/>
</dbReference>
<dbReference type="Pfam" id="PF00535">
    <property type="entry name" value="Glycos_transf_2"/>
    <property type="match status" value="1"/>
</dbReference>
<evidence type="ECO:0000313" key="3">
    <source>
        <dbReference type="Proteomes" id="UP001154420"/>
    </source>
</evidence>
<dbReference type="SUPFAM" id="SSF53448">
    <property type="entry name" value="Nucleotide-diphospho-sugar transferases"/>
    <property type="match status" value="1"/>
</dbReference>
<dbReference type="InterPro" id="IPR001173">
    <property type="entry name" value="Glyco_trans_2-like"/>
</dbReference>
<accession>A0A9X5GSE6</accession>